<feature type="active site" description="Schiff-base intermediate with substrate" evidence="12 14">
    <location>
        <position position="167"/>
    </location>
</feature>
<dbReference type="SMART" id="SM01130">
    <property type="entry name" value="DHDPS"/>
    <property type="match status" value="1"/>
</dbReference>
<dbReference type="InterPro" id="IPR020624">
    <property type="entry name" value="Schiff_base-form_aldolases_CS"/>
</dbReference>
<dbReference type="CDD" id="cd00950">
    <property type="entry name" value="DHDPS"/>
    <property type="match status" value="1"/>
</dbReference>
<dbReference type="SUPFAM" id="SSF51569">
    <property type="entry name" value="Aldolase"/>
    <property type="match status" value="1"/>
</dbReference>
<sequence length="300" mass="32554">MVKGNQELGGSMVAIVTPMHADGSVDWESFERLIDWHISEGTDGIVAVGTTGESSTLGFREHDEVIERAVEIVDRRVPVIAGTGGNATDEAIRLTRHAKRVGADACLLVCPYYNKPTQEGLYRHFHAIAMAVDIPQVLYNVPSRTGVDMLPETVGRLAEIDNIVALKEAKGSIERIHALIEEVGDNIRIFSGDDGTAMETMLVGGKGDISVTANVAPRLMHDMCEAAVAGDRERAEALDAELLPLHNALFLEPNPIAVKWALGEMGYIGPGIRLPMTPLAEHFHEPVREALRQLRLLTGS</sequence>
<keyword evidence="6 12" id="KW-0028">Amino-acid biosynthesis</keyword>
<comment type="pathway">
    <text evidence="2 12">Amino-acid biosynthesis; L-lysine biosynthesis via DAP pathway; (S)-tetrahydrodipicolinate from L-aspartate: step 3/4.</text>
</comment>
<evidence type="ECO:0000313" key="16">
    <source>
        <dbReference type="EMBL" id="ROO28292.1"/>
    </source>
</evidence>
<protein>
    <recommendedName>
        <fullName evidence="4 12">4-hydroxy-tetrahydrodipicolinate synthase</fullName>
        <shortName evidence="12">HTPA synthase</shortName>
        <ecNumber evidence="4 12">4.3.3.7</ecNumber>
    </recommendedName>
</protein>
<dbReference type="UniPathway" id="UPA00034">
    <property type="reaction ID" value="UER00017"/>
</dbReference>
<evidence type="ECO:0000256" key="4">
    <source>
        <dbReference type="ARBA" id="ARBA00012086"/>
    </source>
</evidence>
<feature type="active site" description="Proton donor/acceptor" evidence="12 14">
    <location>
        <position position="139"/>
    </location>
</feature>
<dbReference type="PROSITE" id="PS00666">
    <property type="entry name" value="DHDPS_2"/>
    <property type="match status" value="1"/>
</dbReference>
<dbReference type="GO" id="GO:0005829">
    <property type="term" value="C:cytosol"/>
    <property type="evidence" value="ECO:0007669"/>
    <property type="project" value="TreeGrafter"/>
</dbReference>
<comment type="caution">
    <text evidence="16">The sequence shown here is derived from an EMBL/GenBank/DDBJ whole genome shotgun (WGS) entry which is preliminary data.</text>
</comment>
<dbReference type="Gene3D" id="3.20.20.70">
    <property type="entry name" value="Aldolase class I"/>
    <property type="match status" value="1"/>
</dbReference>
<comment type="subunit">
    <text evidence="12">Homotetramer; dimer of dimers.</text>
</comment>
<feature type="site" description="Part of a proton relay during catalysis" evidence="12">
    <location>
        <position position="50"/>
    </location>
</feature>
<dbReference type="Proteomes" id="UP000283993">
    <property type="component" value="Unassembled WGS sequence"/>
</dbReference>
<evidence type="ECO:0000256" key="5">
    <source>
        <dbReference type="ARBA" id="ARBA00022490"/>
    </source>
</evidence>
<dbReference type="PIRSF" id="PIRSF001365">
    <property type="entry name" value="DHDPS"/>
    <property type="match status" value="1"/>
</dbReference>
<evidence type="ECO:0000256" key="12">
    <source>
        <dbReference type="HAMAP-Rule" id="MF_00418"/>
    </source>
</evidence>
<dbReference type="InterPro" id="IPR013785">
    <property type="entry name" value="Aldolase_TIM"/>
</dbReference>
<dbReference type="Pfam" id="PF00701">
    <property type="entry name" value="DHDPS"/>
    <property type="match status" value="1"/>
</dbReference>
<dbReference type="InterPro" id="IPR005263">
    <property type="entry name" value="DapA"/>
</dbReference>
<keyword evidence="17" id="KW-1185">Reference proteome</keyword>
<feature type="site" description="Part of a proton relay during catalysis" evidence="12">
    <location>
        <position position="113"/>
    </location>
</feature>
<dbReference type="AlphaFoldDB" id="A0A423PRW2"/>
<evidence type="ECO:0000256" key="11">
    <source>
        <dbReference type="ARBA" id="ARBA00047836"/>
    </source>
</evidence>
<dbReference type="EC" id="4.3.3.7" evidence="4 12"/>
<dbReference type="PANTHER" id="PTHR12128:SF66">
    <property type="entry name" value="4-HYDROXY-2-OXOGLUTARATE ALDOLASE, MITOCHONDRIAL"/>
    <property type="match status" value="1"/>
</dbReference>
<keyword evidence="9 12" id="KW-0456">Lyase</keyword>
<dbReference type="NCBIfam" id="TIGR00674">
    <property type="entry name" value="dapA"/>
    <property type="match status" value="1"/>
</dbReference>
<dbReference type="PANTHER" id="PTHR12128">
    <property type="entry name" value="DIHYDRODIPICOLINATE SYNTHASE"/>
    <property type="match status" value="1"/>
</dbReference>
<comment type="function">
    <text evidence="1 12">Catalyzes the condensation of (S)-aspartate-beta-semialdehyde [(S)-ASA] and pyruvate to 4-hydroxy-tetrahydrodipicolinate (HTPA).</text>
</comment>
<evidence type="ECO:0000256" key="9">
    <source>
        <dbReference type="ARBA" id="ARBA00023239"/>
    </source>
</evidence>
<evidence type="ECO:0000256" key="13">
    <source>
        <dbReference type="PIRNR" id="PIRNR001365"/>
    </source>
</evidence>
<feature type="binding site" evidence="12 15">
    <location>
        <position position="209"/>
    </location>
    <ligand>
        <name>pyruvate</name>
        <dbReference type="ChEBI" id="CHEBI:15361"/>
    </ligand>
</feature>
<dbReference type="GO" id="GO:0008840">
    <property type="term" value="F:4-hydroxy-tetrahydrodipicolinate synthase activity"/>
    <property type="evidence" value="ECO:0007669"/>
    <property type="project" value="UniProtKB-UniRule"/>
</dbReference>
<dbReference type="HAMAP" id="MF_00418">
    <property type="entry name" value="DapA"/>
    <property type="match status" value="1"/>
</dbReference>
<evidence type="ECO:0000256" key="1">
    <source>
        <dbReference type="ARBA" id="ARBA00003294"/>
    </source>
</evidence>
<evidence type="ECO:0000256" key="2">
    <source>
        <dbReference type="ARBA" id="ARBA00005120"/>
    </source>
</evidence>
<proteinExistence type="inferred from homology"/>
<dbReference type="EMBL" id="AYKH01000010">
    <property type="protein sequence ID" value="ROO28292.1"/>
    <property type="molecule type" value="Genomic_DNA"/>
</dbReference>
<comment type="caution">
    <text evidence="12">Was originally thought to be a dihydrodipicolinate synthase (DHDPS), catalyzing the condensation of (S)-aspartate-beta-semialdehyde [(S)-ASA] and pyruvate to dihydrodipicolinate (DHDP). However, it was shown in E.coli that the product of the enzymatic reaction is not dihydrodipicolinate but in fact (4S)-4-hydroxy-2,3,4,5-tetrahydro-(2S)-dipicolinic acid (HTPA), and that the consecutive dehydration reaction leading to DHDP is not spontaneous but catalyzed by DapB.</text>
</comment>
<accession>A0A423PRW2</accession>
<keyword evidence="8 12" id="KW-0457">Lysine biosynthesis</keyword>
<dbReference type="PROSITE" id="PS00665">
    <property type="entry name" value="DHDPS_1"/>
    <property type="match status" value="1"/>
</dbReference>
<keyword evidence="7 12" id="KW-0220">Diaminopimelate biosynthesis</keyword>
<dbReference type="PRINTS" id="PR00146">
    <property type="entry name" value="DHPICSNTHASE"/>
</dbReference>
<comment type="subcellular location">
    <subcellularLocation>
        <location evidence="12">Cytoplasm</location>
    </subcellularLocation>
</comment>
<keyword evidence="5 12" id="KW-0963">Cytoplasm</keyword>
<evidence type="ECO:0000256" key="15">
    <source>
        <dbReference type="PIRSR" id="PIRSR001365-2"/>
    </source>
</evidence>
<keyword evidence="10 12" id="KW-0704">Schiff base</keyword>
<organism evidence="16 17">
    <name type="scientific">Salinisphaera orenii MK-B5</name>
    <dbReference type="NCBI Taxonomy" id="856730"/>
    <lineage>
        <taxon>Bacteria</taxon>
        <taxon>Pseudomonadati</taxon>
        <taxon>Pseudomonadota</taxon>
        <taxon>Gammaproteobacteria</taxon>
        <taxon>Salinisphaerales</taxon>
        <taxon>Salinisphaeraceae</taxon>
        <taxon>Salinisphaera</taxon>
    </lineage>
</organism>
<evidence type="ECO:0000256" key="6">
    <source>
        <dbReference type="ARBA" id="ARBA00022605"/>
    </source>
</evidence>
<gene>
    <name evidence="12" type="primary">dapA</name>
    <name evidence="16" type="ORF">SAOR_06160</name>
</gene>
<comment type="similarity">
    <text evidence="3 12 13">Belongs to the DapA family.</text>
</comment>
<dbReference type="InterPro" id="IPR002220">
    <property type="entry name" value="DapA-like"/>
</dbReference>
<evidence type="ECO:0000313" key="17">
    <source>
        <dbReference type="Proteomes" id="UP000283993"/>
    </source>
</evidence>
<evidence type="ECO:0000256" key="8">
    <source>
        <dbReference type="ARBA" id="ARBA00023154"/>
    </source>
</evidence>
<comment type="catalytic activity">
    <reaction evidence="11 12">
        <text>L-aspartate 4-semialdehyde + pyruvate = (2S,4S)-4-hydroxy-2,3,4,5-tetrahydrodipicolinate + H2O + H(+)</text>
        <dbReference type="Rhea" id="RHEA:34171"/>
        <dbReference type="ChEBI" id="CHEBI:15361"/>
        <dbReference type="ChEBI" id="CHEBI:15377"/>
        <dbReference type="ChEBI" id="CHEBI:15378"/>
        <dbReference type="ChEBI" id="CHEBI:67139"/>
        <dbReference type="ChEBI" id="CHEBI:537519"/>
        <dbReference type="EC" id="4.3.3.7"/>
    </reaction>
</comment>
<dbReference type="InterPro" id="IPR020625">
    <property type="entry name" value="Schiff_base-form_aldolases_AS"/>
</dbReference>
<evidence type="ECO:0000256" key="10">
    <source>
        <dbReference type="ARBA" id="ARBA00023270"/>
    </source>
</evidence>
<evidence type="ECO:0000256" key="3">
    <source>
        <dbReference type="ARBA" id="ARBA00007592"/>
    </source>
</evidence>
<dbReference type="GO" id="GO:0009089">
    <property type="term" value="P:lysine biosynthetic process via diaminopimelate"/>
    <property type="evidence" value="ECO:0007669"/>
    <property type="project" value="UniProtKB-UniRule"/>
</dbReference>
<name>A0A423PRW2_9GAMM</name>
<evidence type="ECO:0000256" key="7">
    <source>
        <dbReference type="ARBA" id="ARBA00022915"/>
    </source>
</evidence>
<dbReference type="GO" id="GO:0019877">
    <property type="term" value="P:diaminopimelate biosynthetic process"/>
    <property type="evidence" value="ECO:0007669"/>
    <property type="project" value="UniProtKB-UniRule"/>
</dbReference>
<feature type="binding site" evidence="12 15">
    <location>
        <position position="51"/>
    </location>
    <ligand>
        <name>pyruvate</name>
        <dbReference type="ChEBI" id="CHEBI:15361"/>
    </ligand>
</feature>
<reference evidence="16 17" key="1">
    <citation type="submission" date="2013-10" db="EMBL/GenBank/DDBJ databases">
        <title>Salinisphaera orenii MK-B5 Genome Sequencing.</title>
        <authorList>
            <person name="Lai Q."/>
            <person name="Li C."/>
            <person name="Shao Z."/>
        </authorList>
    </citation>
    <scope>NUCLEOTIDE SEQUENCE [LARGE SCALE GENOMIC DNA]</scope>
    <source>
        <strain evidence="16 17">MK-B5</strain>
    </source>
</reference>
<evidence type="ECO:0000256" key="14">
    <source>
        <dbReference type="PIRSR" id="PIRSR001365-1"/>
    </source>
</evidence>